<dbReference type="Proteomes" id="UP000309133">
    <property type="component" value="Unassembled WGS sequence"/>
</dbReference>
<evidence type="ECO:0000313" key="4">
    <source>
        <dbReference type="EMBL" id="THG29530.1"/>
    </source>
</evidence>
<feature type="domain" description="HTH tetR-type" evidence="3">
    <location>
        <begin position="16"/>
        <end position="76"/>
    </location>
</feature>
<organism evidence="4 5">
    <name type="scientific">Naasia lichenicola</name>
    <dbReference type="NCBI Taxonomy" id="2565933"/>
    <lineage>
        <taxon>Bacteria</taxon>
        <taxon>Bacillati</taxon>
        <taxon>Actinomycetota</taxon>
        <taxon>Actinomycetes</taxon>
        <taxon>Micrococcales</taxon>
        <taxon>Microbacteriaceae</taxon>
        <taxon>Naasia</taxon>
    </lineage>
</organism>
<dbReference type="Gene3D" id="1.10.357.10">
    <property type="entry name" value="Tetracycline Repressor, domain 2"/>
    <property type="match status" value="1"/>
</dbReference>
<dbReference type="PANTHER" id="PTHR30055:SF146">
    <property type="entry name" value="HTH-TYPE TRANSCRIPTIONAL DUAL REGULATOR CECR"/>
    <property type="match status" value="1"/>
</dbReference>
<accession>A0A4S4FGW5</accession>
<evidence type="ECO:0000313" key="5">
    <source>
        <dbReference type="Proteomes" id="UP000309133"/>
    </source>
</evidence>
<feature type="DNA-binding region" description="H-T-H motif" evidence="2">
    <location>
        <begin position="39"/>
        <end position="58"/>
    </location>
</feature>
<dbReference type="InterPro" id="IPR009057">
    <property type="entry name" value="Homeodomain-like_sf"/>
</dbReference>
<dbReference type="Pfam" id="PF00440">
    <property type="entry name" value="TetR_N"/>
    <property type="match status" value="1"/>
</dbReference>
<dbReference type="EMBL" id="SSSM01000005">
    <property type="protein sequence ID" value="THG29530.1"/>
    <property type="molecule type" value="Genomic_DNA"/>
</dbReference>
<dbReference type="InterPro" id="IPR001647">
    <property type="entry name" value="HTH_TetR"/>
</dbReference>
<proteinExistence type="predicted"/>
<protein>
    <submittedName>
        <fullName evidence="4">TetR/AcrR family transcriptional regulator</fullName>
    </submittedName>
</protein>
<dbReference type="OrthoDB" id="3691941at2"/>
<dbReference type="PANTHER" id="PTHR30055">
    <property type="entry name" value="HTH-TYPE TRANSCRIPTIONAL REGULATOR RUTR"/>
    <property type="match status" value="1"/>
</dbReference>
<reference evidence="4 5" key="1">
    <citation type="submission" date="2019-04" db="EMBL/GenBank/DDBJ databases">
        <authorList>
            <person name="Jiang L."/>
        </authorList>
    </citation>
    <scope>NUCLEOTIDE SEQUENCE [LARGE SCALE GENOMIC DNA]</scope>
    <source>
        <strain evidence="4 5">YIM 131853</strain>
    </source>
</reference>
<evidence type="ECO:0000259" key="3">
    <source>
        <dbReference type="PROSITE" id="PS50977"/>
    </source>
</evidence>
<dbReference type="AlphaFoldDB" id="A0A4S4FGW5"/>
<comment type="caution">
    <text evidence="4">The sequence shown here is derived from an EMBL/GenBank/DDBJ whole genome shotgun (WGS) entry which is preliminary data.</text>
</comment>
<name>A0A4S4FGW5_9MICO</name>
<dbReference type="RefSeq" id="WP_136427859.1">
    <property type="nucleotide sequence ID" value="NZ_SSSM01000005.1"/>
</dbReference>
<sequence>MSSVTSTLPAPRMAADDRRESILHAATAVFGAKTYAGTTTDDVARAAGVSQPYVVRLFGTKQKLFLAVLDRALVKLFAAFRAAVAGEPAERTQRMGDAYIGLLAERGLLQSLSAAFLLGGDSEIGPAARGHFADVWRFLRTEVGMDAETAQMFLAQGMLINTLVGLRVGAAYGEDAAMTELLDLCIPEKVDEVLIQLPTVGDAW</sequence>
<dbReference type="GO" id="GO:0003700">
    <property type="term" value="F:DNA-binding transcription factor activity"/>
    <property type="evidence" value="ECO:0007669"/>
    <property type="project" value="TreeGrafter"/>
</dbReference>
<dbReference type="GO" id="GO:0000976">
    <property type="term" value="F:transcription cis-regulatory region binding"/>
    <property type="evidence" value="ECO:0007669"/>
    <property type="project" value="TreeGrafter"/>
</dbReference>
<gene>
    <name evidence="4" type="ORF">E6C64_12630</name>
</gene>
<dbReference type="InterPro" id="IPR050109">
    <property type="entry name" value="HTH-type_TetR-like_transc_reg"/>
</dbReference>
<keyword evidence="1 2" id="KW-0238">DNA-binding</keyword>
<keyword evidence="5" id="KW-1185">Reference proteome</keyword>
<dbReference type="PROSITE" id="PS50977">
    <property type="entry name" value="HTH_TETR_2"/>
    <property type="match status" value="1"/>
</dbReference>
<evidence type="ECO:0000256" key="1">
    <source>
        <dbReference type="ARBA" id="ARBA00023125"/>
    </source>
</evidence>
<evidence type="ECO:0000256" key="2">
    <source>
        <dbReference type="PROSITE-ProRule" id="PRU00335"/>
    </source>
</evidence>
<dbReference type="SUPFAM" id="SSF46689">
    <property type="entry name" value="Homeodomain-like"/>
    <property type="match status" value="1"/>
</dbReference>